<comment type="caution">
    <text evidence="2">The sequence shown here is derived from an EMBL/GenBank/DDBJ whole genome shotgun (WGS) entry which is preliminary data.</text>
</comment>
<feature type="non-terminal residue" evidence="2">
    <location>
        <position position="1"/>
    </location>
</feature>
<sequence>PSIGLCFGTLMRASLGVGLWPVPSIALASDGPVSHVGLMIGIWHACSSALLA</sequence>
<protein>
    <recommendedName>
        <fullName evidence="4">Cytochrome oxidase subunit 1</fullName>
    </recommendedName>
</protein>
<evidence type="ECO:0000313" key="2">
    <source>
        <dbReference type="EMBL" id="CAK7338012.1"/>
    </source>
</evidence>
<keyword evidence="1" id="KW-0732">Signal</keyword>
<evidence type="ECO:0000256" key="1">
    <source>
        <dbReference type="SAM" id="SignalP"/>
    </source>
</evidence>
<accession>A0AAV1RR30</accession>
<reference evidence="2 3" key="1">
    <citation type="submission" date="2024-01" db="EMBL/GenBank/DDBJ databases">
        <authorList>
            <person name="Waweru B."/>
        </authorList>
    </citation>
    <scope>NUCLEOTIDE SEQUENCE [LARGE SCALE GENOMIC DNA]</scope>
</reference>
<keyword evidence="3" id="KW-1185">Reference proteome</keyword>
<dbReference type="EMBL" id="CAWUPB010001108">
    <property type="protein sequence ID" value="CAK7338012.1"/>
    <property type="molecule type" value="Genomic_DNA"/>
</dbReference>
<dbReference type="Proteomes" id="UP001314170">
    <property type="component" value="Unassembled WGS sequence"/>
</dbReference>
<feature type="chain" id="PRO_5043841726" description="Cytochrome oxidase subunit 1" evidence="1">
    <location>
        <begin position="17"/>
        <end position="52"/>
    </location>
</feature>
<feature type="signal peptide" evidence="1">
    <location>
        <begin position="1"/>
        <end position="16"/>
    </location>
</feature>
<evidence type="ECO:0000313" key="3">
    <source>
        <dbReference type="Proteomes" id="UP001314170"/>
    </source>
</evidence>
<organism evidence="2 3">
    <name type="scientific">Dovyalis caffra</name>
    <dbReference type="NCBI Taxonomy" id="77055"/>
    <lineage>
        <taxon>Eukaryota</taxon>
        <taxon>Viridiplantae</taxon>
        <taxon>Streptophyta</taxon>
        <taxon>Embryophyta</taxon>
        <taxon>Tracheophyta</taxon>
        <taxon>Spermatophyta</taxon>
        <taxon>Magnoliopsida</taxon>
        <taxon>eudicotyledons</taxon>
        <taxon>Gunneridae</taxon>
        <taxon>Pentapetalae</taxon>
        <taxon>rosids</taxon>
        <taxon>fabids</taxon>
        <taxon>Malpighiales</taxon>
        <taxon>Salicaceae</taxon>
        <taxon>Flacourtieae</taxon>
        <taxon>Dovyalis</taxon>
    </lineage>
</organism>
<name>A0AAV1RR30_9ROSI</name>
<gene>
    <name evidence="2" type="ORF">DCAF_LOCUS13053</name>
</gene>
<evidence type="ECO:0008006" key="4">
    <source>
        <dbReference type="Google" id="ProtNLM"/>
    </source>
</evidence>
<dbReference type="AlphaFoldDB" id="A0AAV1RR30"/>
<proteinExistence type="predicted"/>